<comment type="similarity">
    <text evidence="1">Belongs to the PhzF family.</text>
</comment>
<dbReference type="Gene3D" id="3.10.310.10">
    <property type="entry name" value="Diaminopimelate Epimerase, Chain A, domain 1"/>
    <property type="match status" value="2"/>
</dbReference>
<dbReference type="AlphaFoldDB" id="A0AAD5XTQ2"/>
<protein>
    <recommendedName>
        <fullName evidence="6">PhzF family phenazine biosynthesis protein</fullName>
    </recommendedName>
</protein>
<evidence type="ECO:0000256" key="2">
    <source>
        <dbReference type="ARBA" id="ARBA00023235"/>
    </source>
</evidence>
<keyword evidence="2" id="KW-0413">Isomerase</keyword>
<proteinExistence type="inferred from homology"/>
<dbReference type="EMBL" id="JADGJQ010000015">
    <property type="protein sequence ID" value="KAJ3180710.1"/>
    <property type="molecule type" value="Genomic_DNA"/>
</dbReference>
<reference evidence="4" key="1">
    <citation type="submission" date="2020-05" db="EMBL/GenBank/DDBJ databases">
        <title>Phylogenomic resolution of chytrid fungi.</title>
        <authorList>
            <person name="Stajich J.E."/>
            <person name="Amses K."/>
            <person name="Simmons R."/>
            <person name="Seto K."/>
            <person name="Myers J."/>
            <person name="Bonds A."/>
            <person name="Quandt C.A."/>
            <person name="Barry K."/>
            <person name="Liu P."/>
            <person name="Grigoriev I."/>
            <person name="Longcore J.E."/>
            <person name="James T.Y."/>
        </authorList>
    </citation>
    <scope>NUCLEOTIDE SEQUENCE</scope>
    <source>
        <strain evidence="4">JEL0379</strain>
    </source>
</reference>
<evidence type="ECO:0000256" key="1">
    <source>
        <dbReference type="ARBA" id="ARBA00008270"/>
    </source>
</evidence>
<dbReference type="PANTHER" id="PTHR13774:SF17">
    <property type="entry name" value="PHENAZINE BIOSYNTHESIS-LIKE DOMAIN-CONTAINING PROTEIN"/>
    <property type="match status" value="1"/>
</dbReference>
<dbReference type="Pfam" id="PF02567">
    <property type="entry name" value="PhzC-PhzF"/>
    <property type="match status" value="1"/>
</dbReference>
<dbReference type="GO" id="GO:0005737">
    <property type="term" value="C:cytoplasm"/>
    <property type="evidence" value="ECO:0007669"/>
    <property type="project" value="TreeGrafter"/>
</dbReference>
<dbReference type="GO" id="GO:0016853">
    <property type="term" value="F:isomerase activity"/>
    <property type="evidence" value="ECO:0007669"/>
    <property type="project" value="UniProtKB-KW"/>
</dbReference>
<gene>
    <name evidence="4" type="ORF">HDU87_001823</name>
</gene>
<comment type="caution">
    <text evidence="4">The sequence shown here is derived from an EMBL/GenBank/DDBJ whole genome shotgun (WGS) entry which is preliminary data.</text>
</comment>
<organism evidence="4 5">
    <name type="scientific">Geranomyces variabilis</name>
    <dbReference type="NCBI Taxonomy" id="109894"/>
    <lineage>
        <taxon>Eukaryota</taxon>
        <taxon>Fungi</taxon>
        <taxon>Fungi incertae sedis</taxon>
        <taxon>Chytridiomycota</taxon>
        <taxon>Chytridiomycota incertae sedis</taxon>
        <taxon>Chytridiomycetes</taxon>
        <taxon>Spizellomycetales</taxon>
        <taxon>Powellomycetaceae</taxon>
        <taxon>Geranomyces</taxon>
    </lineage>
</organism>
<evidence type="ECO:0000313" key="4">
    <source>
        <dbReference type="EMBL" id="KAJ3180710.1"/>
    </source>
</evidence>
<evidence type="ECO:0008006" key="6">
    <source>
        <dbReference type="Google" id="ProtNLM"/>
    </source>
</evidence>
<dbReference type="NCBIfam" id="TIGR00654">
    <property type="entry name" value="PhzF_family"/>
    <property type="match status" value="1"/>
</dbReference>
<dbReference type="Proteomes" id="UP001212152">
    <property type="component" value="Unassembled WGS sequence"/>
</dbReference>
<evidence type="ECO:0000313" key="5">
    <source>
        <dbReference type="Proteomes" id="UP001212152"/>
    </source>
</evidence>
<feature type="active site" evidence="3">
    <location>
        <position position="52"/>
    </location>
</feature>
<name>A0AAD5XTQ2_9FUNG</name>
<keyword evidence="5" id="KW-1185">Reference proteome</keyword>
<accession>A0AAD5XTQ2</accession>
<dbReference type="InterPro" id="IPR003719">
    <property type="entry name" value="Phenazine_PhzF-like"/>
</dbReference>
<sequence length="288" mass="30750">MTSADKISYAVVDSFTAVPFAGNPAAVVVLPGPEFPADNVLLKLAAEFNLSETAFLIRRSAADYRLRWFTPTVEINLCGHATLAPAHFLFTTKAVASTETIRFETLSGELTAKPLPDGKVELNFPDNISAEVTDKAQRATAATALGVPVEKIAYLGQTRSDLVIELTPDVQIETIVPDVQTMLTFDANIVIVTQPPAQNHRAAGRQFVSRVFGPKVGIVEDPVTGAAHCSLGPYWTQKLGLEGKTLKAYQASVRGGNVDVTWEKAAGRVRLGGKAVTVATGEMLFPSA</sequence>
<dbReference type="PANTHER" id="PTHR13774">
    <property type="entry name" value="PHENAZINE BIOSYNTHESIS PROTEIN"/>
    <property type="match status" value="1"/>
</dbReference>
<dbReference type="SUPFAM" id="SSF54506">
    <property type="entry name" value="Diaminopimelate epimerase-like"/>
    <property type="match status" value="1"/>
</dbReference>
<evidence type="ECO:0000256" key="3">
    <source>
        <dbReference type="PIRSR" id="PIRSR016184-1"/>
    </source>
</evidence>
<dbReference type="PIRSF" id="PIRSF016184">
    <property type="entry name" value="PhzC_PhzF"/>
    <property type="match status" value="1"/>
</dbReference>